<sequence length="129" mass="14042">MNSSSILSCPSRQESPHPGECALKSPSKRKGCGSCLMSSVREFFEMGVLGDRVQQPIGRRGSALPSHLGRRKWPRRHVDELQPLLPGRHHLNLQDPPLPPIQVAPHGKQGAHIVGVSLSIISSNMGCDE</sequence>
<feature type="compositionally biased region" description="Polar residues" evidence="1">
    <location>
        <begin position="1"/>
        <end position="13"/>
    </location>
</feature>
<comment type="caution">
    <text evidence="2">The sequence shown here is derived from an EMBL/GenBank/DDBJ whole genome shotgun (WGS) entry which is preliminary data.</text>
</comment>
<protein>
    <submittedName>
        <fullName evidence="2">Uncharacterized protein</fullName>
    </submittedName>
</protein>
<gene>
    <name evidence="2" type="ORF">PoB_005334400</name>
</gene>
<evidence type="ECO:0000313" key="3">
    <source>
        <dbReference type="Proteomes" id="UP000735302"/>
    </source>
</evidence>
<reference evidence="2 3" key="1">
    <citation type="journal article" date="2021" name="Elife">
        <title>Chloroplast acquisition without the gene transfer in kleptoplastic sea slugs, Plakobranchus ocellatus.</title>
        <authorList>
            <person name="Maeda T."/>
            <person name="Takahashi S."/>
            <person name="Yoshida T."/>
            <person name="Shimamura S."/>
            <person name="Takaki Y."/>
            <person name="Nagai Y."/>
            <person name="Toyoda A."/>
            <person name="Suzuki Y."/>
            <person name="Arimoto A."/>
            <person name="Ishii H."/>
            <person name="Satoh N."/>
            <person name="Nishiyama T."/>
            <person name="Hasebe M."/>
            <person name="Maruyama T."/>
            <person name="Minagawa J."/>
            <person name="Obokata J."/>
            <person name="Shigenobu S."/>
        </authorList>
    </citation>
    <scope>NUCLEOTIDE SEQUENCE [LARGE SCALE GENOMIC DNA]</scope>
</reference>
<keyword evidence="3" id="KW-1185">Reference proteome</keyword>
<dbReference type="AlphaFoldDB" id="A0AAV4C2U8"/>
<name>A0AAV4C2U8_9GAST</name>
<accession>A0AAV4C2U8</accession>
<feature type="region of interest" description="Disordered" evidence="1">
    <location>
        <begin position="1"/>
        <end position="31"/>
    </location>
</feature>
<organism evidence="2 3">
    <name type="scientific">Plakobranchus ocellatus</name>
    <dbReference type="NCBI Taxonomy" id="259542"/>
    <lineage>
        <taxon>Eukaryota</taxon>
        <taxon>Metazoa</taxon>
        <taxon>Spiralia</taxon>
        <taxon>Lophotrochozoa</taxon>
        <taxon>Mollusca</taxon>
        <taxon>Gastropoda</taxon>
        <taxon>Heterobranchia</taxon>
        <taxon>Euthyneura</taxon>
        <taxon>Panpulmonata</taxon>
        <taxon>Sacoglossa</taxon>
        <taxon>Placobranchoidea</taxon>
        <taxon>Plakobranchidae</taxon>
        <taxon>Plakobranchus</taxon>
    </lineage>
</organism>
<proteinExistence type="predicted"/>
<evidence type="ECO:0000256" key="1">
    <source>
        <dbReference type="SAM" id="MobiDB-lite"/>
    </source>
</evidence>
<dbReference type="EMBL" id="BLXT01005873">
    <property type="protein sequence ID" value="GFO26839.1"/>
    <property type="molecule type" value="Genomic_DNA"/>
</dbReference>
<evidence type="ECO:0000313" key="2">
    <source>
        <dbReference type="EMBL" id="GFO26839.1"/>
    </source>
</evidence>
<dbReference type="Proteomes" id="UP000735302">
    <property type="component" value="Unassembled WGS sequence"/>
</dbReference>